<keyword evidence="2" id="KW-1185">Reference proteome</keyword>
<dbReference type="AlphaFoldDB" id="A0A2M9CWV3"/>
<organism evidence="1 2">
    <name type="scientific">Thermoflavifilum aggregans</name>
    <dbReference type="NCBI Taxonomy" id="454188"/>
    <lineage>
        <taxon>Bacteria</taxon>
        <taxon>Pseudomonadati</taxon>
        <taxon>Bacteroidota</taxon>
        <taxon>Chitinophagia</taxon>
        <taxon>Chitinophagales</taxon>
        <taxon>Chitinophagaceae</taxon>
        <taxon>Thermoflavifilum</taxon>
    </lineage>
</organism>
<comment type="caution">
    <text evidence="1">The sequence shown here is derived from an EMBL/GenBank/DDBJ whole genome shotgun (WGS) entry which is preliminary data.</text>
</comment>
<reference evidence="1 2" key="1">
    <citation type="submission" date="2017-11" db="EMBL/GenBank/DDBJ databases">
        <title>Genomic Encyclopedia of Archaeal and Bacterial Type Strains, Phase II (KMG-II): From Individual Species to Whole Genera.</title>
        <authorList>
            <person name="Goeker M."/>
        </authorList>
    </citation>
    <scope>NUCLEOTIDE SEQUENCE [LARGE SCALE GENOMIC DNA]</scope>
    <source>
        <strain evidence="1 2">DSM 27268</strain>
    </source>
</reference>
<proteinExistence type="predicted"/>
<gene>
    <name evidence="1" type="ORF">BXY57_1968</name>
</gene>
<name>A0A2M9CWV3_9BACT</name>
<evidence type="ECO:0000313" key="2">
    <source>
        <dbReference type="Proteomes" id="UP000230000"/>
    </source>
</evidence>
<protein>
    <submittedName>
        <fullName evidence="1">Uncharacterized protein</fullName>
    </submittedName>
</protein>
<dbReference type="Proteomes" id="UP000230000">
    <property type="component" value="Unassembled WGS sequence"/>
</dbReference>
<dbReference type="OrthoDB" id="9815802at2"/>
<accession>A0A2M9CWV3</accession>
<evidence type="ECO:0000313" key="1">
    <source>
        <dbReference type="EMBL" id="PJJ76355.1"/>
    </source>
</evidence>
<dbReference type="RefSeq" id="WP_157853880.1">
    <property type="nucleotide sequence ID" value="NZ_PGFG01000001.1"/>
</dbReference>
<sequence>MNSSVRVCVALPSNRWVFVWWGCLLGWGWMGQAAAQQHLLWNNQRVKRLAVVGDTLRIDSLSILPGTLRIAGIADSCYLPHELEGYLVWKRKPPADSVWVSYRVFHEALGAPIFFHKPDAWKQGFALNHPYTPEAEQAASEGLSPGRLQYNGSLGRSISFGNAQSVILRSALNLQVSGYLGDSIQVQAAVSDQQLPVQPAGNTVTLQDLDEVYVRFIRRPYQLQVGDFDLMGQTYFMRFYKRLQGIEISKERVDTGQSSGWTFRVAGAVSRGIQARNVFQGQEGNQGPYPLHGNQGETQITVLAGTEKVYLDGQLLQRGEDRDYVIDYNTGQISFTPRRLITKDSRIQVEFEYANQHYVNAQWYAEGSWQATPRLQLDMHVYSNTDNKRAPLLQPLDASQQLFLRRIGSQVDQAFYPDAVPDTSLTQHVLYRRIDTLVNGIRYDSVFLYSPDGAADTLYNVSFSYAGPGKGDYVLGNTLANGRVYTWVAPVNGQHQGDYVAAVLLVAPRSQQLVTLHVRTECSSHSTVEGEWAWSRLNVNTFAPPSAAAQQGMAAHLSFRDQRSLARTGGKPIPLNTQVNYDFVSHGFQALQPFREVEFNRAWSLPLDSVLAPADEHLLSFSTSISRSKGLGLQYVWQGYWRLGQSSAQKVQLQGNSHQLTLRYLQPDFHATSQATLTRVSSPFFTSTLWKPQIVFSKSWQGSGTTQWELTTGWNQEKNAMYLQPVDTLSPGSYDFQITRLDLSRTSQDNRVGIGATYRLDHAPHGYTGFGMGSISKTIRLYGDMNHPTHQLQWNVAYRSLQVRDSQFLFHQDSSLTGHDAGTQLIGQLVDHITVGGWMDHHLLYGLAGGQQQQLAFTYVPVPAGQGQYVWVDYNHDGIPQVNEFQPAVFTDQGNYVRIYTPANTFIPTRQAQWDEQLSIDPSKWRLQSSSFLLRLLTHMHLESHLNISLQRAGSKGPLVNPFKQQTDSTLLQRQSLMSHSIFLQPPSGVWIADYTFQAIANRNFMIYGQESHITRQHISHARWLFLPGYEVSITWETGRMLDSIDRVTDQRYDYRFMALTPMLQYMSGSAFRASLAYGYNHKQNRQEWGGETYTGQSVTGTCTWSQLSATRLECSLSFNHVEFSGNAQSPAGFSMLQGLLPGTNWLWHLGLIRRLAGNLEINLGYDGRKTGYARIVHTGTATLRAVF</sequence>
<dbReference type="EMBL" id="PGFG01000001">
    <property type="protein sequence ID" value="PJJ76355.1"/>
    <property type="molecule type" value="Genomic_DNA"/>
</dbReference>